<name>A0A9W8WEF4_9HYPO</name>
<feature type="compositionally biased region" description="Polar residues" evidence="1">
    <location>
        <begin position="120"/>
        <end position="142"/>
    </location>
</feature>
<dbReference type="InterPro" id="IPR018838">
    <property type="entry name" value="ZGRF1-like_N"/>
</dbReference>
<proteinExistence type="predicted"/>
<dbReference type="PANTHER" id="PTHR28535:SF1">
    <property type="entry name" value="PROTEIN ZGRF1"/>
    <property type="match status" value="1"/>
</dbReference>
<sequence length="908" mass="98894">MASSSSLTMTSNSLPTSALVVDFICLFTHDLKRKQKRWQDGVLKYHTFNKRIMVYDDRGHFIGDAHWQEGGDLDEGDEFELDRGAAIVQVSDRTGQKEQDLTELLDKRAKDVERRRANAGTRTPGSTTAATRTPRNDQSSHFQLRHRPLTDLVGGASRIGRAVISPHSPYEARKMAISPGQQQESPSEDVRPSKRRRREESPPNKLGHARSLFGATLTLTPYTSSAPSAQSQALRERTNEAPRAAQITARSRPSGAVDRDHRSSKSPPPPDNPTRADTNPAPRQIAPRRTLLQRASLRELLAGNEQNFNHDRPRQKEAGHQGHKGPGQASRSRPSPPNDVVASVPAPAPAQHKNRECQAVEAPTNERNQKKRLRQPSESPSSPPKDAGASELAQGSAEPVIVAQDEAFESWLQQSEGASSHHEAPARSSRPRSLSPRDLETDAALSTRERTRGDYGPEKGPPPNMVSTRNERITSKPSAKEPTDKASGVRGTKRALSAETAAAPRSHAGDLSGPVKEPRTELRIRSRQRRGLLMVSEKKDRGRVARSRMRPAAKTIIEAQRAPPIDPPSDSVIEEPRVAHSRVVHRNLSGDAGSRRSSISSDTSHADTPDPDDSSDRNNHPVIVTLSLEEESPPILDKDEDGDEDEAAHNSDAASANSPEDDVSPPPMRRRTNPTRRSRPKPVQPVSSDEEEAITVDTPSSPHDAMADGDPDPEPDPKAKSGPRITKMARKSVRSKEIIGFTLPTDDFPPTVFTTMSNGPFGQTEAEKTEKTGDVDVTLSHMNGGQDPTPQSTTIKCVAESKVQRRVSDKSQGKQPLRLINPATRGKKAARKEDAAGLPPQRMVQLDPAVPTHIVPAAQAAATKRVPSGSHAAQSALPGFSRANGGAWSRHAEDLLGMTRPSRSTSRR</sequence>
<reference evidence="3" key="1">
    <citation type="submission" date="2022-10" db="EMBL/GenBank/DDBJ databases">
        <title>Tapping the CABI collections for fungal endophytes: first genome assemblies for Collariella, Neodidymelliopsis, Ascochyta clinopodiicola, Didymella pomorum, Didymosphaeria variabile, Neocosmospora piperis and Neocucurbitaria cava.</title>
        <authorList>
            <person name="Hill R."/>
        </authorList>
    </citation>
    <scope>NUCLEOTIDE SEQUENCE</scope>
    <source>
        <strain evidence="3">IMI 366586</strain>
    </source>
</reference>
<dbReference type="GO" id="GO:0006302">
    <property type="term" value="P:double-strand break repair"/>
    <property type="evidence" value="ECO:0007669"/>
    <property type="project" value="TreeGrafter"/>
</dbReference>
<feature type="compositionally biased region" description="Basic and acidic residues" evidence="1">
    <location>
        <begin position="308"/>
        <end position="320"/>
    </location>
</feature>
<dbReference type="AlphaFoldDB" id="A0A9W8WEF4"/>
<feature type="region of interest" description="Disordered" evidence="1">
    <location>
        <begin position="104"/>
        <end position="153"/>
    </location>
</feature>
<accession>A0A9W8WEF4</accession>
<feature type="compositionally biased region" description="Basic and acidic residues" evidence="1">
    <location>
        <begin position="604"/>
        <end position="619"/>
    </location>
</feature>
<keyword evidence="4" id="KW-1185">Reference proteome</keyword>
<evidence type="ECO:0000313" key="4">
    <source>
        <dbReference type="Proteomes" id="UP001140502"/>
    </source>
</evidence>
<feature type="compositionally biased region" description="Basic residues" evidence="1">
    <location>
        <begin position="668"/>
        <end position="680"/>
    </location>
</feature>
<feature type="region of interest" description="Disordered" evidence="1">
    <location>
        <begin position="858"/>
        <end position="908"/>
    </location>
</feature>
<dbReference type="GO" id="GO:0005634">
    <property type="term" value="C:nucleus"/>
    <property type="evidence" value="ECO:0007669"/>
    <property type="project" value="TreeGrafter"/>
</dbReference>
<dbReference type="Proteomes" id="UP001140502">
    <property type="component" value="Unassembled WGS sequence"/>
</dbReference>
<organism evidence="3 4">
    <name type="scientific">Fusarium piperis</name>
    <dbReference type="NCBI Taxonomy" id="1435070"/>
    <lineage>
        <taxon>Eukaryota</taxon>
        <taxon>Fungi</taxon>
        <taxon>Dikarya</taxon>
        <taxon>Ascomycota</taxon>
        <taxon>Pezizomycotina</taxon>
        <taxon>Sordariomycetes</taxon>
        <taxon>Hypocreomycetidae</taxon>
        <taxon>Hypocreales</taxon>
        <taxon>Nectriaceae</taxon>
        <taxon>Fusarium</taxon>
        <taxon>Fusarium solani species complex</taxon>
    </lineage>
</organism>
<feature type="compositionally biased region" description="Basic and acidic residues" evidence="1">
    <location>
        <begin position="188"/>
        <end position="202"/>
    </location>
</feature>
<dbReference type="Pfam" id="PF10382">
    <property type="entry name" value="ZGRF1-like_N"/>
    <property type="match status" value="1"/>
</dbReference>
<feature type="compositionally biased region" description="Polar residues" evidence="1">
    <location>
        <begin position="217"/>
        <end position="233"/>
    </location>
</feature>
<comment type="caution">
    <text evidence="3">The sequence shown here is derived from an EMBL/GenBank/DDBJ whole genome shotgun (WGS) entry which is preliminary data.</text>
</comment>
<feature type="region of interest" description="Disordered" evidence="1">
    <location>
        <begin position="801"/>
        <end position="842"/>
    </location>
</feature>
<feature type="compositionally biased region" description="Low complexity" evidence="1">
    <location>
        <begin position="741"/>
        <end position="755"/>
    </location>
</feature>
<dbReference type="InterPro" id="IPR052800">
    <property type="entry name" value="DNA_Repair_Helicase_ZGRF1"/>
</dbReference>
<dbReference type="PANTHER" id="PTHR28535">
    <property type="entry name" value="ZINC FINGER GRF-TYPE CONTAINING 1"/>
    <property type="match status" value="1"/>
</dbReference>
<feature type="compositionally biased region" description="Low complexity" evidence="1">
    <location>
        <begin position="589"/>
        <end position="603"/>
    </location>
</feature>
<dbReference type="OrthoDB" id="6513042at2759"/>
<feature type="compositionally biased region" description="Acidic residues" evidence="1">
    <location>
        <begin position="628"/>
        <end position="646"/>
    </location>
</feature>
<dbReference type="GO" id="GO:0035861">
    <property type="term" value="C:site of double-strand break"/>
    <property type="evidence" value="ECO:0007669"/>
    <property type="project" value="TreeGrafter"/>
</dbReference>
<feature type="domain" description="5'-3' DNA helicase ZGRF1-like N-terminal" evidence="2">
    <location>
        <begin position="20"/>
        <end position="101"/>
    </location>
</feature>
<feature type="region of interest" description="Disordered" evidence="1">
    <location>
        <begin position="175"/>
        <end position="771"/>
    </location>
</feature>
<evidence type="ECO:0000256" key="1">
    <source>
        <dbReference type="SAM" id="MobiDB-lite"/>
    </source>
</evidence>
<feature type="compositionally biased region" description="Basic and acidic residues" evidence="1">
    <location>
        <begin position="104"/>
        <end position="116"/>
    </location>
</feature>
<feature type="compositionally biased region" description="Basic and acidic residues" evidence="1">
    <location>
        <begin position="469"/>
        <end position="484"/>
    </location>
</feature>
<feature type="compositionally biased region" description="Basic and acidic residues" evidence="1">
    <location>
        <begin position="802"/>
        <end position="812"/>
    </location>
</feature>
<dbReference type="EMBL" id="JAPEUR010000088">
    <property type="protein sequence ID" value="KAJ4321973.1"/>
    <property type="molecule type" value="Genomic_DNA"/>
</dbReference>
<gene>
    <name evidence="3" type="ORF">N0V84_005020</name>
</gene>
<protein>
    <recommendedName>
        <fullName evidence="2">5'-3' DNA helicase ZGRF1-like N-terminal domain-containing protein</fullName>
    </recommendedName>
</protein>
<evidence type="ECO:0000313" key="3">
    <source>
        <dbReference type="EMBL" id="KAJ4321973.1"/>
    </source>
</evidence>
<feature type="compositionally biased region" description="Basic and acidic residues" evidence="1">
    <location>
        <begin position="447"/>
        <end position="457"/>
    </location>
</feature>
<evidence type="ECO:0000259" key="2">
    <source>
        <dbReference type="Pfam" id="PF10382"/>
    </source>
</evidence>